<keyword evidence="3" id="KW-0813">Transport</keyword>
<keyword evidence="4" id="KW-1003">Cell membrane</keyword>
<keyword evidence="5" id="KW-0547">Nucleotide-binding</keyword>
<comment type="subcellular location">
    <subcellularLocation>
        <location evidence="1">Cell membrane</location>
        <topology evidence="1">Peripheral membrane protein</topology>
    </subcellularLocation>
</comment>
<gene>
    <name evidence="10" type="ORF">CKO31_15125</name>
</gene>
<keyword evidence="7" id="KW-0472">Membrane</keyword>
<evidence type="ECO:0000256" key="2">
    <source>
        <dbReference type="ARBA" id="ARBA00005417"/>
    </source>
</evidence>
<dbReference type="RefSeq" id="WP_200239227.1">
    <property type="nucleotide sequence ID" value="NZ_NRRV01000038.1"/>
</dbReference>
<dbReference type="Proteomes" id="UP000748752">
    <property type="component" value="Unassembled WGS sequence"/>
</dbReference>
<comment type="caution">
    <text evidence="10">The sequence shown here is derived from an EMBL/GenBank/DDBJ whole genome shotgun (WGS) entry which is preliminary data.</text>
</comment>
<dbReference type="InterPro" id="IPR027417">
    <property type="entry name" value="P-loop_NTPase"/>
</dbReference>
<dbReference type="CDD" id="cd03293">
    <property type="entry name" value="ABC_NrtD_SsuB_transporters"/>
    <property type="match status" value="1"/>
</dbReference>
<dbReference type="Pfam" id="PF00005">
    <property type="entry name" value="ABC_tran"/>
    <property type="match status" value="1"/>
</dbReference>
<reference evidence="10 11" key="1">
    <citation type="journal article" date="2020" name="Microorganisms">
        <title>Osmotic Adaptation and Compatible Solute Biosynthesis of Phototrophic Bacteria as Revealed from Genome Analyses.</title>
        <authorList>
            <person name="Imhoff J.F."/>
            <person name="Rahn T."/>
            <person name="Kunzel S."/>
            <person name="Keller A."/>
            <person name="Neulinger S.C."/>
        </authorList>
    </citation>
    <scope>NUCLEOTIDE SEQUENCE [LARGE SCALE GENOMIC DNA]</scope>
    <source>
        <strain evidence="10 11">DSM 6210</strain>
    </source>
</reference>
<evidence type="ECO:0000256" key="7">
    <source>
        <dbReference type="ARBA" id="ARBA00023136"/>
    </source>
</evidence>
<dbReference type="SMART" id="SM00382">
    <property type="entry name" value="AAA"/>
    <property type="match status" value="1"/>
</dbReference>
<dbReference type="InterPro" id="IPR050166">
    <property type="entry name" value="ABC_transporter_ATP-bind"/>
</dbReference>
<dbReference type="InterPro" id="IPR005890">
    <property type="entry name" value="NO3_transporter_ATP-bd-like"/>
</dbReference>
<dbReference type="InterPro" id="IPR003439">
    <property type="entry name" value="ABC_transporter-like_ATP-bd"/>
</dbReference>
<dbReference type="PANTHER" id="PTHR42788:SF7">
    <property type="entry name" value="NITRATE ABC TRANSPORTER ATP-BINDING PROTEIN"/>
    <property type="match status" value="1"/>
</dbReference>
<sequence>MAEQHFLDITHLAKRFDTEHGELTVFDDVSFGLDKGEFVCIIGHSGCGKSTILNVLAGLDSPSGGEVYMAGKEVRGPSLERGVVFQNYSLLPWRSALSNVEFGVRARFPGWSKSRVREHSLQYLHMVGLKDGAEHRKPSALSGGMRQRVSIARAFATQPQLLLLDEPFGALDALTRGTIQDELLKICAETHQTVFMITHDVDEAILLADRILLMTNGPHARVAESVKVSIERPRDRTTIVHDAGYYPIRTHLVDFLVSRSRELSDRDDAVRDAGHTREVQAEAMAPVEVDPAADARAEAAGFARPHAPDPHAPPPLKAVNGN</sequence>
<feature type="compositionally biased region" description="Basic and acidic residues" evidence="8">
    <location>
        <begin position="266"/>
        <end position="280"/>
    </location>
</feature>
<dbReference type="SUPFAM" id="SSF52540">
    <property type="entry name" value="P-loop containing nucleoside triphosphate hydrolases"/>
    <property type="match status" value="1"/>
</dbReference>
<evidence type="ECO:0000256" key="8">
    <source>
        <dbReference type="SAM" id="MobiDB-lite"/>
    </source>
</evidence>
<evidence type="ECO:0000256" key="6">
    <source>
        <dbReference type="ARBA" id="ARBA00022840"/>
    </source>
</evidence>
<dbReference type="EMBL" id="NRRV01000038">
    <property type="protein sequence ID" value="MBK1632046.1"/>
    <property type="molecule type" value="Genomic_DNA"/>
</dbReference>
<evidence type="ECO:0000256" key="4">
    <source>
        <dbReference type="ARBA" id="ARBA00022475"/>
    </source>
</evidence>
<feature type="compositionally biased region" description="Low complexity" evidence="8">
    <location>
        <begin position="281"/>
        <end position="305"/>
    </location>
</feature>
<dbReference type="InterPro" id="IPR017871">
    <property type="entry name" value="ABC_transporter-like_CS"/>
</dbReference>
<dbReference type="GO" id="GO:0005524">
    <property type="term" value="F:ATP binding"/>
    <property type="evidence" value="ECO:0007669"/>
    <property type="project" value="UniProtKB-KW"/>
</dbReference>
<feature type="domain" description="ABC transporter" evidence="9">
    <location>
        <begin position="7"/>
        <end position="241"/>
    </location>
</feature>
<dbReference type="InterPro" id="IPR003593">
    <property type="entry name" value="AAA+_ATPase"/>
</dbReference>
<dbReference type="NCBIfam" id="TIGR01184">
    <property type="entry name" value="ntrCD"/>
    <property type="match status" value="1"/>
</dbReference>
<keyword evidence="6 10" id="KW-0067">ATP-binding</keyword>
<dbReference type="PROSITE" id="PS00211">
    <property type="entry name" value="ABC_TRANSPORTER_1"/>
    <property type="match status" value="1"/>
</dbReference>
<dbReference type="PANTHER" id="PTHR42788">
    <property type="entry name" value="TAURINE IMPORT ATP-BINDING PROTEIN-RELATED"/>
    <property type="match status" value="1"/>
</dbReference>
<evidence type="ECO:0000313" key="10">
    <source>
        <dbReference type="EMBL" id="MBK1632046.1"/>
    </source>
</evidence>
<evidence type="ECO:0000256" key="3">
    <source>
        <dbReference type="ARBA" id="ARBA00022448"/>
    </source>
</evidence>
<protein>
    <submittedName>
        <fullName evidence="10">Nitrate/sulfonate/bicarbonate ABC transporter ATP-binding protein</fullName>
    </submittedName>
</protein>
<accession>A0ABS1CJE1</accession>
<dbReference type="Gene3D" id="3.40.50.300">
    <property type="entry name" value="P-loop containing nucleotide triphosphate hydrolases"/>
    <property type="match status" value="1"/>
</dbReference>
<organism evidence="10 11">
    <name type="scientific">Thiohalocapsa halophila</name>
    <dbReference type="NCBI Taxonomy" id="69359"/>
    <lineage>
        <taxon>Bacteria</taxon>
        <taxon>Pseudomonadati</taxon>
        <taxon>Pseudomonadota</taxon>
        <taxon>Gammaproteobacteria</taxon>
        <taxon>Chromatiales</taxon>
        <taxon>Chromatiaceae</taxon>
        <taxon>Thiohalocapsa</taxon>
    </lineage>
</organism>
<comment type="similarity">
    <text evidence="2">Belongs to the ABC transporter superfamily.</text>
</comment>
<dbReference type="PROSITE" id="PS50893">
    <property type="entry name" value="ABC_TRANSPORTER_2"/>
    <property type="match status" value="1"/>
</dbReference>
<keyword evidence="11" id="KW-1185">Reference proteome</keyword>
<evidence type="ECO:0000256" key="1">
    <source>
        <dbReference type="ARBA" id="ARBA00004202"/>
    </source>
</evidence>
<evidence type="ECO:0000256" key="5">
    <source>
        <dbReference type="ARBA" id="ARBA00022741"/>
    </source>
</evidence>
<name>A0ABS1CJE1_9GAMM</name>
<proteinExistence type="inferred from homology"/>
<feature type="region of interest" description="Disordered" evidence="8">
    <location>
        <begin position="266"/>
        <end position="322"/>
    </location>
</feature>
<evidence type="ECO:0000259" key="9">
    <source>
        <dbReference type="PROSITE" id="PS50893"/>
    </source>
</evidence>
<evidence type="ECO:0000313" key="11">
    <source>
        <dbReference type="Proteomes" id="UP000748752"/>
    </source>
</evidence>